<feature type="compositionally biased region" description="Basic and acidic residues" evidence="2">
    <location>
        <begin position="1597"/>
        <end position="1608"/>
    </location>
</feature>
<feature type="compositionally biased region" description="Polar residues" evidence="2">
    <location>
        <begin position="1327"/>
        <end position="1348"/>
    </location>
</feature>
<protein>
    <submittedName>
        <fullName evidence="3">Uncharacterized protein</fullName>
    </submittedName>
</protein>
<feature type="region of interest" description="Disordered" evidence="2">
    <location>
        <begin position="51"/>
        <end position="71"/>
    </location>
</feature>
<feature type="compositionally biased region" description="Basic residues" evidence="2">
    <location>
        <begin position="886"/>
        <end position="895"/>
    </location>
</feature>
<feature type="compositionally biased region" description="Low complexity" evidence="2">
    <location>
        <begin position="283"/>
        <end position="293"/>
    </location>
</feature>
<evidence type="ECO:0000256" key="1">
    <source>
        <dbReference type="SAM" id="Coils"/>
    </source>
</evidence>
<name>A0A6A4KNZ0_9ERIC</name>
<dbReference type="Pfam" id="PF03004">
    <property type="entry name" value="Transposase_24"/>
    <property type="match status" value="1"/>
</dbReference>
<feature type="region of interest" description="Disordered" evidence="2">
    <location>
        <begin position="601"/>
        <end position="681"/>
    </location>
</feature>
<accession>A0A6A4KNZ0</accession>
<feature type="compositionally biased region" description="Basic residues" evidence="2">
    <location>
        <begin position="1"/>
        <end position="13"/>
    </location>
</feature>
<sequence>MKRKRGVGKRKPKLAPPVGAKESIGNVVALNTQDDLVPDDIDSTGFRSRMEFEKPQHGSKKTRQQASSKKQKVVDVNMEDNISSFPETSVGVSANVSRIARSIISKSSRGFASSIREPFSSAQQVPGGGACQKEPNLPHQERQYQDHELKAALEVIRKVMKMDAAEPFNDPVDPIAMGIPDNPESSSLNRQEILSIHPWPCTIYHHFNDHYTCVYFLLLGHSHVPATESTMRCNIEHRNPLGSIANFARHQYQDQADPSGFPHQPPMNHCQSYQPHKRPHTYQPSSCQQQSSQARVGPNLGGAGHSHVTHFEGDMRQCSHGHRWSVDPVDDNCSHQQQKQTGQSQFQHWQHQPSSGYSQPYQPPQRSCQCHACSQQPQPFHVPADTFTASAGDFYASPPEDSMVRGSKHGNRCPVGPMTDYMSHQQQDLIAPNHMQPHQPPSKHQKGTYQGKLSSSQLHRGFGPPQYSQPDMEMVGAGMLCCTHHILILSLPCFYSANLDVMTVLAILVTLWVEKGPKVVFQPSLEVGLDREGMVAGNPVGGCSGDRRKEKMIGFHARGVSGYQAGGWYKPGQHSKFESLLYLIAFTKPIHAFNTGDFCSTPPEESMIRSTKRGPRCPVGPMADHISHQQQDQRAASHMDPYQPSSNYGQEHLPHQQSSRRKLSSSQLHAGFGPPQHSQPHKEMGGAGLLCWSLTVCAGSKKVSALAASRVLHSAIFALLLYCIAFALTIRIFDEGDLCSSPPEESMIRNTKRGPRYPVGPMTDYVSHQQQDQISPNHMQPLSIYHQDHPSHLHSGFDPPQHSKPQMEMASAGHSPPPAESMIRCTKSGPIVPVVSHQQQDQITPSQMQLEQPQEKTGEGPLSSNQPEPSHSQADVDRGTADSSSTRKRKTRGRGPTRCLDVWNMDGKIPITTNEFGQPIGVEAPKLVNFLGTIARNGHMAPLNYIEWRALPDESKEKMWQQVQSKFDIEPQSRSWVLKSIGNKWKNWKALLKATRYTPHKTNEGRLADRDERVLPDQWRILVSYWNSKEAKNLSIKNKACRSFQKINHATGSKSFARVLQRAKRPDGKEPSRAELFIVTRTRKDGRPVNEESSAIIGTSENVVVGDDVFHQVMGRDRHGRVRTYGLGPAPSDLGVPRPSHAEALKMVAQANAEVHEMKERMVAMEQTCAQMAAQMATMMSMMSTMQKKSPDRHPPNVVDVSGNSEELQQPQDLGLITDGGGASESFAVVCMKRKRGKKKGKSKKPVVIVKEQTQNVISLNTEDNSGTGNVDNDELDSGKEVESLETPSSTDQPEKLASINSERLVNRPAANLVYGRVKVKIKTSKALDSQLSDAPTQSDTDKSSQQGGLEKHVVVSEKVEDSANSLPDVNPCVSGNQSKKSGGIKIKSSKGFASPVINPCGIFPVVQSEQTHQKDPGLLRRGPRYNEQELNASLEVIKKIMKMDAAEPFNAPVNPVALGIPVSYEAFSKFHQSKDVAPTSNSNMQVKGGHFKHKMRKRHGVKRHKDDCLCAICVMMRRRQEREESAQIEDHLQTSSSHVAQEMKPEEPSPAESPYGEDTSSNMNNSPGPDADADLEERGEEVKLEGTEQLYGPNPLREKLEVEKGTEMDIQTKGGGEISGQSQPSERSEEEHSRGYPTPTVESGGDMQVDVPIGETPMQHENVNAAIEQQRLKHMPFFIFVERSPADEKGINLLDIRNPSYSKMSGLQHFNAGRYDCMRKIKELSEKKQQKAKMYENLRRFENPILLKLCGTVFPDDRKSVWSGPHSLARHQDLGRSSLIHEAVATFMK</sequence>
<dbReference type="PANTHER" id="PTHR47809:SF2">
    <property type="entry name" value="DNA-BINDING BROMODOMAIN-CONTAINING PROTEIN"/>
    <property type="match status" value="1"/>
</dbReference>
<feature type="region of interest" description="Disordered" evidence="2">
    <location>
        <begin position="1258"/>
        <end position="1303"/>
    </location>
</feature>
<feature type="region of interest" description="Disordered" evidence="2">
    <location>
        <begin position="254"/>
        <end position="308"/>
    </location>
</feature>
<comment type="caution">
    <text evidence="3">The sequence shown here is derived from an EMBL/GenBank/DDBJ whole genome shotgun (WGS) entry which is preliminary data.</text>
</comment>
<feature type="region of interest" description="Disordered" evidence="2">
    <location>
        <begin position="1"/>
        <end position="26"/>
    </location>
</feature>
<feature type="region of interest" description="Disordered" evidence="2">
    <location>
        <begin position="1327"/>
        <end position="1385"/>
    </location>
</feature>
<feature type="region of interest" description="Disordered" evidence="2">
    <location>
        <begin position="1475"/>
        <end position="1500"/>
    </location>
</feature>
<keyword evidence="1" id="KW-0175">Coiled coil</keyword>
<feature type="compositionally biased region" description="Low complexity" evidence="2">
    <location>
        <begin position="336"/>
        <end position="363"/>
    </location>
</feature>
<organism evidence="3 4">
    <name type="scientific">Rhododendron williamsianum</name>
    <dbReference type="NCBI Taxonomy" id="262921"/>
    <lineage>
        <taxon>Eukaryota</taxon>
        <taxon>Viridiplantae</taxon>
        <taxon>Streptophyta</taxon>
        <taxon>Embryophyta</taxon>
        <taxon>Tracheophyta</taxon>
        <taxon>Spermatophyta</taxon>
        <taxon>Magnoliopsida</taxon>
        <taxon>eudicotyledons</taxon>
        <taxon>Gunneridae</taxon>
        <taxon>Pentapetalae</taxon>
        <taxon>asterids</taxon>
        <taxon>Ericales</taxon>
        <taxon>Ericaceae</taxon>
        <taxon>Ericoideae</taxon>
        <taxon>Rhodoreae</taxon>
        <taxon>Rhododendron</taxon>
    </lineage>
</organism>
<proteinExistence type="predicted"/>
<dbReference type="PANTHER" id="PTHR47809">
    <property type="entry name" value="DNA-BINDING BROMODOMAIN-CONTAINING PROTEIN"/>
    <property type="match status" value="1"/>
</dbReference>
<evidence type="ECO:0000313" key="4">
    <source>
        <dbReference type="Proteomes" id="UP000428333"/>
    </source>
</evidence>
<feature type="compositionally biased region" description="Polar residues" evidence="2">
    <location>
        <begin position="1258"/>
        <end position="1271"/>
    </location>
</feature>
<feature type="coiled-coil region" evidence="1">
    <location>
        <begin position="1141"/>
        <end position="1175"/>
    </location>
</feature>
<feature type="region of interest" description="Disordered" evidence="2">
    <location>
        <begin position="781"/>
        <end position="824"/>
    </location>
</feature>
<feature type="region of interest" description="Disordered" evidence="2">
    <location>
        <begin position="836"/>
        <end position="899"/>
    </location>
</feature>
<dbReference type="InterPro" id="IPR004252">
    <property type="entry name" value="Probable_transposase_24"/>
</dbReference>
<dbReference type="Proteomes" id="UP000428333">
    <property type="component" value="Linkage Group LG13"/>
</dbReference>
<feature type="compositionally biased region" description="Polar residues" evidence="2">
    <location>
        <begin position="836"/>
        <end position="852"/>
    </location>
</feature>
<evidence type="ECO:0000256" key="2">
    <source>
        <dbReference type="SAM" id="MobiDB-lite"/>
    </source>
</evidence>
<evidence type="ECO:0000313" key="3">
    <source>
        <dbReference type="EMBL" id="KAE9446842.1"/>
    </source>
</evidence>
<feature type="non-terminal residue" evidence="3">
    <location>
        <position position="1"/>
    </location>
</feature>
<feature type="compositionally biased region" description="Polar residues" evidence="2">
    <location>
        <begin position="1363"/>
        <end position="1378"/>
    </location>
</feature>
<keyword evidence="4" id="KW-1185">Reference proteome</keyword>
<feature type="compositionally biased region" description="Polar residues" evidence="2">
    <location>
        <begin position="1559"/>
        <end position="1568"/>
    </location>
</feature>
<feature type="region of interest" description="Disordered" evidence="2">
    <location>
        <begin position="1525"/>
        <end position="1647"/>
    </location>
</feature>
<feature type="compositionally biased region" description="Polar residues" evidence="2">
    <location>
        <begin position="862"/>
        <end position="873"/>
    </location>
</feature>
<feature type="compositionally biased region" description="Basic and acidic residues" evidence="2">
    <location>
        <begin position="1350"/>
        <end position="1362"/>
    </location>
</feature>
<reference evidence="3 4" key="1">
    <citation type="journal article" date="2019" name="Genome Biol. Evol.">
        <title>The Rhododendron genome and chromosomal organization provide insight into shared whole-genome duplications across the heath family (Ericaceae).</title>
        <authorList>
            <person name="Soza V.L."/>
            <person name="Lindsley D."/>
            <person name="Waalkes A."/>
            <person name="Ramage E."/>
            <person name="Patwardhan R.P."/>
            <person name="Burton J.N."/>
            <person name="Adey A."/>
            <person name="Kumar A."/>
            <person name="Qiu R."/>
            <person name="Shendure J."/>
            <person name="Hall B."/>
        </authorList>
    </citation>
    <scope>NUCLEOTIDE SEQUENCE [LARGE SCALE GENOMIC DNA]</scope>
    <source>
        <strain evidence="3">RSF 1966-606</strain>
    </source>
</reference>
<feature type="compositionally biased region" description="Basic residues" evidence="2">
    <location>
        <begin position="1490"/>
        <end position="1500"/>
    </location>
</feature>
<gene>
    <name evidence="3" type="ORF">C3L33_21264</name>
</gene>
<dbReference type="OrthoDB" id="1913335at2759"/>
<feature type="region of interest" description="Disordered" evidence="2">
    <location>
        <begin position="329"/>
        <end position="363"/>
    </location>
</feature>
<dbReference type="EMBL" id="QEFC01003723">
    <property type="protein sequence ID" value="KAE9446842.1"/>
    <property type="molecule type" value="Genomic_DNA"/>
</dbReference>